<dbReference type="InterPro" id="IPR051251">
    <property type="entry name" value="STK_FNIP-Repeat"/>
</dbReference>
<accession>A0A6C0C8E2</accession>
<dbReference type="AlphaFoldDB" id="A0A6C0C8E2"/>
<organism evidence="1">
    <name type="scientific">viral metagenome</name>
    <dbReference type="NCBI Taxonomy" id="1070528"/>
    <lineage>
        <taxon>unclassified sequences</taxon>
        <taxon>metagenomes</taxon>
        <taxon>organismal metagenomes</taxon>
    </lineage>
</organism>
<evidence type="ECO:0008006" key="2">
    <source>
        <dbReference type="Google" id="ProtNLM"/>
    </source>
</evidence>
<protein>
    <recommendedName>
        <fullName evidence="2">F-box and FNIP repeat-containing protein</fullName>
    </recommendedName>
</protein>
<dbReference type="InterPro" id="IPR008615">
    <property type="entry name" value="FNIP"/>
</dbReference>
<dbReference type="EMBL" id="MN739362">
    <property type="protein sequence ID" value="QHT00996.1"/>
    <property type="molecule type" value="Genomic_DNA"/>
</dbReference>
<dbReference type="PANTHER" id="PTHR32134">
    <property type="entry name" value="FNIP REPEAT-CONTAINING PROTEIN"/>
    <property type="match status" value="1"/>
</dbReference>
<sequence length="320" mass="37335">MLIFVCEDIMITVAEYLDNWEKIRLSATSKLLDGLKHKFMFRNYVILTEKIEQLPYFDNFMSIGLPYVPNHCPKFAEYVSFFAKTSDIPSYVTHLYFDDEFNQPIKGCIPNSVTEVTFGNIFDQPIDGCIPNSVTKLVFGDRFNRHIKGYIPNSVTELVFGWSFDRYIYIDDYIPPSVIKLTLEKWDAYVEYIPTTIFDLSIRGDIFGTIPLSITHLTYDCWLRFTKFTIPRSVTHLVFGPNFNYDVKNWIPDSVTHLTFGERYNQKIKNSIPKSVTHLTFGRYFSRSVNRVPSSVLVIKLSKTYNHPIKDHLASKIIRY</sequence>
<dbReference type="Pfam" id="PF05725">
    <property type="entry name" value="FNIP"/>
    <property type="match status" value="3"/>
</dbReference>
<proteinExistence type="predicted"/>
<dbReference type="PANTHER" id="PTHR32134:SF173">
    <property type="entry name" value="FNIP REPEAT-CONTAINING PROTEIN-RELATED"/>
    <property type="match status" value="1"/>
</dbReference>
<name>A0A6C0C8E2_9ZZZZ</name>
<evidence type="ECO:0000313" key="1">
    <source>
        <dbReference type="EMBL" id="QHT00996.1"/>
    </source>
</evidence>
<reference evidence="1" key="1">
    <citation type="journal article" date="2020" name="Nature">
        <title>Giant virus diversity and host interactions through global metagenomics.</title>
        <authorList>
            <person name="Schulz F."/>
            <person name="Roux S."/>
            <person name="Paez-Espino D."/>
            <person name="Jungbluth S."/>
            <person name="Walsh D.A."/>
            <person name="Denef V.J."/>
            <person name="McMahon K.D."/>
            <person name="Konstantinidis K.T."/>
            <person name="Eloe-Fadrosh E.A."/>
            <person name="Kyrpides N.C."/>
            <person name="Woyke T."/>
        </authorList>
    </citation>
    <scope>NUCLEOTIDE SEQUENCE</scope>
    <source>
        <strain evidence="1">GVMAG-M-3300020192-26</strain>
    </source>
</reference>